<dbReference type="InterPro" id="IPR036034">
    <property type="entry name" value="PDZ_sf"/>
</dbReference>
<dbReference type="GO" id="GO:0005096">
    <property type="term" value="F:GTPase activator activity"/>
    <property type="evidence" value="ECO:0007669"/>
    <property type="project" value="TreeGrafter"/>
</dbReference>
<gene>
    <name evidence="1" type="ORF">SUZIE_173845</name>
</gene>
<dbReference type="PANTHER" id="PTHR22829">
    <property type="entry name" value="DEP DOMAIN PROTEIN"/>
    <property type="match status" value="1"/>
</dbReference>
<dbReference type="GO" id="GO:0007186">
    <property type="term" value="P:G protein-coupled receptor signaling pathway"/>
    <property type="evidence" value="ECO:0007669"/>
    <property type="project" value="TreeGrafter"/>
</dbReference>
<dbReference type="InterPro" id="IPR051832">
    <property type="entry name" value="mTOR-Rac_regulators"/>
</dbReference>
<dbReference type="SUPFAM" id="SSF46785">
    <property type="entry name" value="Winged helix' DNA-binding domain"/>
    <property type="match status" value="1"/>
</dbReference>
<comment type="caution">
    <text evidence="1">The sequence shown here is derived from an EMBL/GenBank/DDBJ whole genome shotgun (WGS) entry which is preliminary data.</text>
</comment>
<dbReference type="PANTHER" id="PTHR22829:SF6">
    <property type="entry name" value="PHOSPHATIDYLINOSITOL 3,4,5-TRISPHOSPHATE-DEPENDENT RAC EXCHANGER 1 PROTEIN"/>
    <property type="match status" value="1"/>
</dbReference>
<name>A0AA41T500_SCICA</name>
<dbReference type="GO" id="GO:0005085">
    <property type="term" value="F:guanyl-nucleotide exchange factor activity"/>
    <property type="evidence" value="ECO:0007669"/>
    <property type="project" value="TreeGrafter"/>
</dbReference>
<evidence type="ECO:0000313" key="2">
    <source>
        <dbReference type="Proteomes" id="UP001166674"/>
    </source>
</evidence>
<organism evidence="1 2">
    <name type="scientific">Sciurus carolinensis</name>
    <name type="common">Eastern gray squirrel</name>
    <dbReference type="NCBI Taxonomy" id="30640"/>
    <lineage>
        <taxon>Eukaryota</taxon>
        <taxon>Metazoa</taxon>
        <taxon>Chordata</taxon>
        <taxon>Craniata</taxon>
        <taxon>Vertebrata</taxon>
        <taxon>Euteleostomi</taxon>
        <taxon>Mammalia</taxon>
        <taxon>Eutheria</taxon>
        <taxon>Euarchontoglires</taxon>
        <taxon>Glires</taxon>
        <taxon>Rodentia</taxon>
        <taxon>Sciuromorpha</taxon>
        <taxon>Sciuridae</taxon>
        <taxon>Sciurinae</taxon>
        <taxon>Sciurini</taxon>
        <taxon>Sciurus</taxon>
    </lineage>
</organism>
<proteinExistence type="predicted"/>
<dbReference type="GO" id="GO:0023051">
    <property type="term" value="P:regulation of signaling"/>
    <property type="evidence" value="ECO:0007669"/>
    <property type="project" value="TreeGrafter"/>
</dbReference>
<dbReference type="EMBL" id="JAATJV010388576">
    <property type="protein sequence ID" value="MBZ3883619.1"/>
    <property type="molecule type" value="Genomic_DNA"/>
</dbReference>
<accession>A0AA41T500</accession>
<dbReference type="GO" id="GO:0005886">
    <property type="term" value="C:plasma membrane"/>
    <property type="evidence" value="ECO:0007669"/>
    <property type="project" value="TreeGrafter"/>
</dbReference>
<dbReference type="InterPro" id="IPR036390">
    <property type="entry name" value="WH_DNA-bd_sf"/>
</dbReference>
<reference evidence="1" key="1">
    <citation type="submission" date="2020-03" db="EMBL/GenBank/DDBJ databases">
        <title>Studies in the Genomics of Life Span.</title>
        <authorList>
            <person name="Glass D."/>
        </authorList>
    </citation>
    <scope>NUCLEOTIDE SEQUENCE</scope>
    <source>
        <strain evidence="1">SUZIE</strain>
        <tissue evidence="1">Muscle</tissue>
    </source>
</reference>
<dbReference type="Gene3D" id="2.30.42.10">
    <property type="match status" value="1"/>
</dbReference>
<evidence type="ECO:0000313" key="1">
    <source>
        <dbReference type="EMBL" id="MBZ3883619.1"/>
    </source>
</evidence>
<dbReference type="Proteomes" id="UP001166674">
    <property type="component" value="Unassembled WGS sequence"/>
</dbReference>
<protein>
    <submittedName>
        <fullName evidence="1">Phosphatidylinositol 3,4,5-trisphosphate-dependent Rac exchanger 1 protein</fullName>
    </submittedName>
</protein>
<dbReference type="AlphaFoldDB" id="A0AA41T500"/>
<sequence>MDSEQVAWSPGLESLGSTLQLEKGTRPQALVMWHEQQGTRWLEPGDEQASGETGPRTLVSLVQLVPQPGGEKEPPVVAANQRWWTCSPGEESRACHCNLSPLCWGEGLAGHLPQGNCQMQEEAMVLRVGLWNNGFMHHVLETSKFKDVSPYFHFHVDEEMEGTSSKNKQLCSDFKLLENILAKWLLILPQEEDYGFNFKKKNKVVVLKLVQRGSLAEMTGLLEGRKMYSNNKDLVLLRPFSKVESLLNKCFCSHCPLHIWGAIPLCVYAVGSSSKAEAAGLSAGQCILKVNCSSMASEGALGVLKHFQAFQSCGQEALISSQTSVSPFVGPAEPQIHQSSAHLWDWTSGVGGRLASAVPVPLAEPARGWSSGHPTVENMDLESGVMCEYVCSMGIWYHMLERIMESCGCFFLTAKILEAFAADDSAFMQNCGWLMAMSSAIMIMSYSEFCNIFNTKLESIGQRITCYQQISAPPQLKSRVSPAFKQAALEPHVLCSLNFWPTNCHVNLMEVSNPKMTPSVGRSFSIQFRRMPSLIGLDPKQEGEWAMLEDMWVTLSELNSVTFSFKQLDENCVPNTNVFYHIEGSQQALKVVFYFNGYHFSKLPSRQENRASLQPHTVLFTKGAEIEALGILGLEKGMTFYLEPVNLPMDASTTAMKIDQLICPINAIDELCHLLKSFMHSKPGNSRSLGSGLLPVSCELCYHLGACQMAMCSTGMQRSILSVSLEQVAILAQNHGLLPKCIMQVTNMQKQERPGWTEGSCMHPVWGEVMWDWVSSYQLLEHRTLQPGPPGLTALSFQDPRVEILAKNVSVKDHMPQDAPWCVAPCPSSSRGPSTLADCWCCPRHCSAFEDSAFGAPSLVQSVPSQGHLQALRYSSYDIMAVCDNIPYPLSFFRKEKEPCMTFGMPDRTMK</sequence>
<keyword evidence="2" id="KW-1185">Reference proteome</keyword>